<dbReference type="PANTHER" id="PTHR11461:SF211">
    <property type="entry name" value="GH10112P-RELATED"/>
    <property type="match status" value="1"/>
</dbReference>
<organism evidence="4 5">
    <name type="scientific">Loxostege sticticalis</name>
    <name type="common">Beet webworm moth</name>
    <dbReference type="NCBI Taxonomy" id="481309"/>
    <lineage>
        <taxon>Eukaryota</taxon>
        <taxon>Metazoa</taxon>
        <taxon>Ecdysozoa</taxon>
        <taxon>Arthropoda</taxon>
        <taxon>Hexapoda</taxon>
        <taxon>Insecta</taxon>
        <taxon>Pterygota</taxon>
        <taxon>Neoptera</taxon>
        <taxon>Endopterygota</taxon>
        <taxon>Lepidoptera</taxon>
        <taxon>Glossata</taxon>
        <taxon>Ditrysia</taxon>
        <taxon>Pyraloidea</taxon>
        <taxon>Crambidae</taxon>
        <taxon>Pyraustinae</taxon>
        <taxon>Loxostege</taxon>
    </lineage>
</organism>
<dbReference type="Pfam" id="PF00079">
    <property type="entry name" value="Serpin"/>
    <property type="match status" value="1"/>
</dbReference>
<keyword evidence="5" id="KW-1185">Reference proteome</keyword>
<evidence type="ECO:0000256" key="1">
    <source>
        <dbReference type="ARBA" id="ARBA00009500"/>
    </source>
</evidence>
<evidence type="ECO:0000313" key="4">
    <source>
        <dbReference type="EMBL" id="KAL0870078.1"/>
    </source>
</evidence>
<dbReference type="PANTHER" id="PTHR11461">
    <property type="entry name" value="SERINE PROTEASE INHIBITOR, SERPIN"/>
    <property type="match status" value="1"/>
</dbReference>
<dbReference type="SUPFAM" id="SSF56574">
    <property type="entry name" value="Serpins"/>
    <property type="match status" value="1"/>
</dbReference>
<gene>
    <name evidence="4" type="ORF">ABMA27_006239</name>
</gene>
<protein>
    <recommendedName>
        <fullName evidence="3">Serpin domain-containing protein</fullName>
    </recommendedName>
</protein>
<dbReference type="EMBL" id="JBEUOH010000019">
    <property type="protein sequence ID" value="KAL0870078.1"/>
    <property type="molecule type" value="Genomic_DNA"/>
</dbReference>
<evidence type="ECO:0000259" key="3">
    <source>
        <dbReference type="Pfam" id="PF00079"/>
    </source>
</evidence>
<accession>A0ABR3HI35</accession>
<dbReference type="Proteomes" id="UP001549920">
    <property type="component" value="Unassembled WGS sequence"/>
</dbReference>
<dbReference type="InterPro" id="IPR023796">
    <property type="entry name" value="Serpin_dom"/>
</dbReference>
<dbReference type="InterPro" id="IPR036186">
    <property type="entry name" value="Serpin_sf"/>
</dbReference>
<name>A0ABR3HI35_LOXSC</name>
<comment type="caution">
    <text evidence="4">The sequence shown here is derived from an EMBL/GenBank/DDBJ whole genome shotgun (WGS) entry which is preliminary data.</text>
</comment>
<keyword evidence="2" id="KW-0732">Signal</keyword>
<proteinExistence type="inferred from homology"/>
<feature type="domain" description="Serpin" evidence="3">
    <location>
        <begin position="61"/>
        <end position="204"/>
    </location>
</feature>
<dbReference type="InterPro" id="IPR000215">
    <property type="entry name" value="Serpin_fam"/>
</dbReference>
<feature type="signal peptide" evidence="2">
    <location>
        <begin position="1"/>
        <end position="24"/>
    </location>
</feature>
<evidence type="ECO:0000256" key="2">
    <source>
        <dbReference type="SAM" id="SignalP"/>
    </source>
</evidence>
<reference evidence="4 5" key="1">
    <citation type="submission" date="2024-06" db="EMBL/GenBank/DDBJ databases">
        <title>A chromosome-level genome assembly of beet webworm, Loxostege sticticalis.</title>
        <authorList>
            <person name="Zhang Y."/>
        </authorList>
    </citation>
    <scope>NUCLEOTIDE SEQUENCE [LARGE SCALE GENOMIC DNA]</scope>
    <source>
        <strain evidence="4">AQ026</strain>
        <tissue evidence="4">Whole body</tissue>
    </source>
</reference>
<dbReference type="InterPro" id="IPR042185">
    <property type="entry name" value="Serpin_sf_2"/>
</dbReference>
<evidence type="ECO:0000313" key="5">
    <source>
        <dbReference type="Proteomes" id="UP001549920"/>
    </source>
</evidence>
<feature type="chain" id="PRO_5046342424" description="Serpin domain-containing protein" evidence="2">
    <location>
        <begin position="25"/>
        <end position="286"/>
    </location>
</feature>
<sequence>MLRKASSWVSSPLAVHLLLGAAGASGPSIDKYAQLSKLLAKDEGNTLRSRVFIASSSEEQRKYGDLESQHVDFRNDADSNTISDWIIQHAEETMGFKNDFPMETRIALTNIHRFKDTWKEFNNGSPCMKLYNSFNYTQDVKYETRMLELPTSGDFKLVLLVPNETDVLPELFSKLRNEGLEAAASCLQPMFTTTTRLEAPSISLCSKIIREQEIDTKSFTATGLHYGNMKVSDEGIDINVLTCLYSTVDSAPIKKEEDTSFLEKRPCFFMALIFKDTPIFLGQYYP</sequence>
<comment type="similarity">
    <text evidence="1">Belongs to the serpin family.</text>
</comment>
<dbReference type="Gene3D" id="2.30.39.10">
    <property type="entry name" value="Alpha-1-antitrypsin, domain 1"/>
    <property type="match status" value="1"/>
</dbReference>